<feature type="chain" id="PRO_5009304434" description="CUB domain-containing protein" evidence="3">
    <location>
        <begin position="19"/>
        <end position="425"/>
    </location>
</feature>
<proteinExistence type="predicted"/>
<keyword evidence="3" id="KW-0732">Signal</keyword>
<feature type="compositionally biased region" description="Basic residues" evidence="1">
    <location>
        <begin position="350"/>
        <end position="409"/>
    </location>
</feature>
<keyword evidence="2" id="KW-1133">Transmembrane helix</keyword>
<feature type="transmembrane region" description="Helical" evidence="2">
    <location>
        <begin position="246"/>
        <end position="269"/>
    </location>
</feature>
<evidence type="ECO:0000256" key="1">
    <source>
        <dbReference type="SAM" id="MobiDB-lite"/>
    </source>
</evidence>
<protein>
    <recommendedName>
        <fullName evidence="6">CUB domain-containing protein</fullName>
    </recommendedName>
</protein>
<accession>A0A1I7RLM8</accession>
<feature type="compositionally biased region" description="Basic and acidic residues" evidence="1">
    <location>
        <begin position="410"/>
        <end position="425"/>
    </location>
</feature>
<evidence type="ECO:0008006" key="6">
    <source>
        <dbReference type="Google" id="ProtNLM"/>
    </source>
</evidence>
<evidence type="ECO:0000256" key="2">
    <source>
        <dbReference type="SAM" id="Phobius"/>
    </source>
</evidence>
<feature type="compositionally biased region" description="Polar residues" evidence="1">
    <location>
        <begin position="320"/>
        <end position="336"/>
    </location>
</feature>
<evidence type="ECO:0000313" key="5">
    <source>
        <dbReference type="WBParaSite" id="BXY_0161300.1"/>
    </source>
</evidence>
<evidence type="ECO:0000313" key="4">
    <source>
        <dbReference type="Proteomes" id="UP000095284"/>
    </source>
</evidence>
<dbReference type="AlphaFoldDB" id="A0A1I7RLM8"/>
<dbReference type="WBParaSite" id="BXY_0161300.1">
    <property type="protein sequence ID" value="BXY_0161300.1"/>
    <property type="gene ID" value="BXY_0161300"/>
</dbReference>
<name>A0A1I7RLM8_BURXY</name>
<sequence length="425" mass="49222">MWDTRFLLIISLGYRIESLMLSVSSNSSNEPQTEIIDNTTVPLIDDDDFYNTSCTRFQASQRPIFIDSATCPDLDSYGAYLPLIYVIPPFDQEFVVKKLAPPYNTNCVLNFTILVDDCEIVYDLMDEVEQGKDRSFRIYIDDLHQQLKLEFNNTQTISNSCRQTYDWKYFANITLLGFAKEEDSDCLFEFFRNGVGYYNPKPFVDTKEDDDPYFAAENKLLEEDFNEESREIWYAITHLWCKEDCLIVTAVLAVVFMLSIALCITFFVLTNNLKRDLENNQLASLCTELRTPSMMGSLSSVRTAVMKVDSENGMMVQVMDPQQMTPELSEGTISQKESLEMDTESEKGFSSKKRSKESKKSKKEKKKKEKSMKSKKKKDRSEKSKKKRNEGSKKSKKSKDKKDQKKKKEKEKDGSVKDVSYKDWQ</sequence>
<feature type="region of interest" description="Disordered" evidence="1">
    <location>
        <begin position="320"/>
        <end position="425"/>
    </location>
</feature>
<dbReference type="Proteomes" id="UP000095284">
    <property type="component" value="Unplaced"/>
</dbReference>
<reference evidence="5" key="1">
    <citation type="submission" date="2016-11" db="UniProtKB">
        <authorList>
            <consortium name="WormBaseParasite"/>
        </authorList>
    </citation>
    <scope>IDENTIFICATION</scope>
</reference>
<feature type="signal peptide" evidence="3">
    <location>
        <begin position="1"/>
        <end position="18"/>
    </location>
</feature>
<evidence type="ECO:0000256" key="3">
    <source>
        <dbReference type="SAM" id="SignalP"/>
    </source>
</evidence>
<keyword evidence="2" id="KW-0812">Transmembrane</keyword>
<keyword evidence="2" id="KW-0472">Membrane</keyword>
<organism evidence="4 5">
    <name type="scientific">Bursaphelenchus xylophilus</name>
    <name type="common">Pinewood nematode worm</name>
    <name type="synonym">Aphelenchoides xylophilus</name>
    <dbReference type="NCBI Taxonomy" id="6326"/>
    <lineage>
        <taxon>Eukaryota</taxon>
        <taxon>Metazoa</taxon>
        <taxon>Ecdysozoa</taxon>
        <taxon>Nematoda</taxon>
        <taxon>Chromadorea</taxon>
        <taxon>Rhabditida</taxon>
        <taxon>Tylenchina</taxon>
        <taxon>Tylenchomorpha</taxon>
        <taxon>Aphelenchoidea</taxon>
        <taxon>Aphelenchoididae</taxon>
        <taxon>Bursaphelenchus</taxon>
    </lineage>
</organism>